<gene>
    <name evidence="1" type="ORF">AVEN_44394_1</name>
</gene>
<dbReference type="AlphaFoldDB" id="A0A4Y2K4R2"/>
<accession>A0A4Y2K4R2</accession>
<protein>
    <submittedName>
        <fullName evidence="1">Uncharacterized protein</fullName>
    </submittedName>
</protein>
<dbReference type="Proteomes" id="UP000499080">
    <property type="component" value="Unassembled WGS sequence"/>
</dbReference>
<keyword evidence="2" id="KW-1185">Reference proteome</keyword>
<sequence>MQSGLSVMPYGTIRDSITSLDQMGTSVNQVQEVGNDMFVCRLLNQWCNLQSSYFSYLLRCGVNYNGSQEFRGLFLEGRTAGIERLH</sequence>
<name>A0A4Y2K4R2_ARAVE</name>
<reference evidence="1 2" key="1">
    <citation type="journal article" date="2019" name="Sci. Rep.">
        <title>Orb-weaving spider Araneus ventricosus genome elucidates the spidroin gene catalogue.</title>
        <authorList>
            <person name="Kono N."/>
            <person name="Nakamura H."/>
            <person name="Ohtoshi R."/>
            <person name="Moran D.A.P."/>
            <person name="Shinohara A."/>
            <person name="Yoshida Y."/>
            <person name="Fujiwara M."/>
            <person name="Mori M."/>
            <person name="Tomita M."/>
            <person name="Arakawa K."/>
        </authorList>
    </citation>
    <scope>NUCLEOTIDE SEQUENCE [LARGE SCALE GENOMIC DNA]</scope>
</reference>
<comment type="caution">
    <text evidence="1">The sequence shown here is derived from an EMBL/GenBank/DDBJ whole genome shotgun (WGS) entry which is preliminary data.</text>
</comment>
<organism evidence="1 2">
    <name type="scientific">Araneus ventricosus</name>
    <name type="common">Orbweaver spider</name>
    <name type="synonym">Epeira ventricosa</name>
    <dbReference type="NCBI Taxonomy" id="182803"/>
    <lineage>
        <taxon>Eukaryota</taxon>
        <taxon>Metazoa</taxon>
        <taxon>Ecdysozoa</taxon>
        <taxon>Arthropoda</taxon>
        <taxon>Chelicerata</taxon>
        <taxon>Arachnida</taxon>
        <taxon>Araneae</taxon>
        <taxon>Araneomorphae</taxon>
        <taxon>Entelegynae</taxon>
        <taxon>Araneoidea</taxon>
        <taxon>Araneidae</taxon>
        <taxon>Araneus</taxon>
    </lineage>
</organism>
<dbReference type="EMBL" id="BGPR01004186">
    <property type="protein sequence ID" value="GBM96879.1"/>
    <property type="molecule type" value="Genomic_DNA"/>
</dbReference>
<proteinExistence type="predicted"/>
<evidence type="ECO:0000313" key="2">
    <source>
        <dbReference type="Proteomes" id="UP000499080"/>
    </source>
</evidence>
<evidence type="ECO:0000313" key="1">
    <source>
        <dbReference type="EMBL" id="GBM96879.1"/>
    </source>
</evidence>